<keyword evidence="2" id="KW-0813">Transport</keyword>
<dbReference type="InterPro" id="IPR050319">
    <property type="entry name" value="ABC_transp_ATP-bind"/>
</dbReference>
<dbReference type="Pfam" id="PF00005">
    <property type="entry name" value="ABC_tran"/>
    <property type="match status" value="1"/>
</dbReference>
<proteinExistence type="inferred from homology"/>
<dbReference type="PANTHER" id="PTHR43776:SF7">
    <property type="entry name" value="D,D-DIPEPTIDE TRANSPORT ATP-BINDING PROTEIN DDPF-RELATED"/>
    <property type="match status" value="1"/>
</dbReference>
<gene>
    <name evidence="6" type="ORF">ADM90_07060</name>
</gene>
<keyword evidence="7" id="KW-1185">Reference proteome</keyword>
<dbReference type="InterPro" id="IPR017871">
    <property type="entry name" value="ABC_transporter-like_CS"/>
</dbReference>
<dbReference type="Proteomes" id="UP000037977">
    <property type="component" value="Unassembled WGS sequence"/>
</dbReference>
<dbReference type="STRING" id="33935.ADM90_07060"/>
<dbReference type="PROSITE" id="PS00211">
    <property type="entry name" value="ABC_TRANSPORTER_1"/>
    <property type="match status" value="1"/>
</dbReference>
<dbReference type="InterPro" id="IPR027417">
    <property type="entry name" value="P-loop_NTPase"/>
</dbReference>
<keyword evidence="4 6" id="KW-0067">ATP-binding</keyword>
<organism evidence="6 7">
    <name type="scientific">Lysinibacillus macroides</name>
    <dbReference type="NCBI Taxonomy" id="33935"/>
    <lineage>
        <taxon>Bacteria</taxon>
        <taxon>Bacillati</taxon>
        <taxon>Bacillota</taxon>
        <taxon>Bacilli</taxon>
        <taxon>Bacillales</taxon>
        <taxon>Bacillaceae</taxon>
        <taxon>Lysinibacillus</taxon>
    </lineage>
</organism>
<dbReference type="RefSeq" id="WP_053994303.1">
    <property type="nucleotide sequence ID" value="NZ_CP065643.1"/>
</dbReference>
<feature type="domain" description="ABC transporter" evidence="5">
    <location>
        <begin position="2"/>
        <end position="242"/>
    </location>
</feature>
<dbReference type="GO" id="GO:0055085">
    <property type="term" value="P:transmembrane transport"/>
    <property type="evidence" value="ECO:0007669"/>
    <property type="project" value="UniProtKB-ARBA"/>
</dbReference>
<evidence type="ECO:0000313" key="7">
    <source>
        <dbReference type="Proteomes" id="UP000037977"/>
    </source>
</evidence>
<dbReference type="Gene3D" id="3.40.50.300">
    <property type="entry name" value="P-loop containing nucleotide triphosphate hydrolases"/>
    <property type="match status" value="1"/>
</dbReference>
<reference evidence="6 7" key="1">
    <citation type="submission" date="2015-07" db="EMBL/GenBank/DDBJ databases">
        <title>Genome sequencing project for genomic taxonomy and phylogenomics of Bacillus-like bacteria.</title>
        <authorList>
            <person name="Liu B."/>
            <person name="Wang J."/>
            <person name="Zhu Y."/>
            <person name="Liu G."/>
            <person name="Chen Q."/>
            <person name="Chen Z."/>
            <person name="Che J."/>
            <person name="Ge C."/>
            <person name="Shi H."/>
            <person name="Pan Z."/>
            <person name="Liu X."/>
        </authorList>
    </citation>
    <scope>NUCLEOTIDE SEQUENCE [LARGE SCALE GENOMIC DNA]</scope>
    <source>
        <strain evidence="6 7">DSM 54</strain>
    </source>
</reference>
<sequence>MLKVENVDKSYKTHGFLKQHRRKILTNINLECQRGECLGIIGESGSGKSTLGRLLIGIEQPDCGVITIHGKQIRDRKQRKGHVSVVFQDYRSSINPFYSVEKAILEPLRDYKMKEISDELLDRLLLQVGLSPDYKYKYPYELSGGEAQRVCIARAIATEPTFILLDEAISSLDVSVQLQILDLLKTLKSEYNMGYIFITHDLQAAAYICDRMMIFKDGQVQETIATKNLPNVQSSYARKLLQNLITF</sequence>
<evidence type="ECO:0000256" key="3">
    <source>
        <dbReference type="ARBA" id="ARBA00022741"/>
    </source>
</evidence>
<dbReference type="SUPFAM" id="SSF52540">
    <property type="entry name" value="P-loop containing nucleoside triphosphate hydrolases"/>
    <property type="match status" value="1"/>
</dbReference>
<dbReference type="InterPro" id="IPR003593">
    <property type="entry name" value="AAA+_ATPase"/>
</dbReference>
<dbReference type="GO" id="GO:0005524">
    <property type="term" value="F:ATP binding"/>
    <property type="evidence" value="ECO:0007669"/>
    <property type="project" value="UniProtKB-KW"/>
</dbReference>
<evidence type="ECO:0000256" key="1">
    <source>
        <dbReference type="ARBA" id="ARBA00005417"/>
    </source>
</evidence>
<dbReference type="GO" id="GO:0016887">
    <property type="term" value="F:ATP hydrolysis activity"/>
    <property type="evidence" value="ECO:0007669"/>
    <property type="project" value="InterPro"/>
</dbReference>
<dbReference type="AlphaFoldDB" id="A0A0M9DLV1"/>
<name>A0A0M9DLV1_9BACI</name>
<protein>
    <submittedName>
        <fullName evidence="6">Peptide ABC transporter ATP-binding protein</fullName>
    </submittedName>
</protein>
<dbReference type="InterPro" id="IPR003439">
    <property type="entry name" value="ABC_transporter-like_ATP-bd"/>
</dbReference>
<dbReference type="PATRIC" id="fig|33935.3.peg.854"/>
<comment type="similarity">
    <text evidence="1">Belongs to the ABC transporter superfamily.</text>
</comment>
<keyword evidence="3" id="KW-0547">Nucleotide-binding</keyword>
<dbReference type="PROSITE" id="PS50893">
    <property type="entry name" value="ABC_TRANSPORTER_2"/>
    <property type="match status" value="1"/>
</dbReference>
<dbReference type="SMART" id="SM00382">
    <property type="entry name" value="AAA"/>
    <property type="match status" value="1"/>
</dbReference>
<accession>A0A0M9DLV1</accession>
<dbReference type="EMBL" id="LGCI01000005">
    <property type="protein sequence ID" value="KOY83056.1"/>
    <property type="molecule type" value="Genomic_DNA"/>
</dbReference>
<evidence type="ECO:0000313" key="6">
    <source>
        <dbReference type="EMBL" id="KOY83056.1"/>
    </source>
</evidence>
<evidence type="ECO:0000256" key="2">
    <source>
        <dbReference type="ARBA" id="ARBA00022448"/>
    </source>
</evidence>
<dbReference type="PANTHER" id="PTHR43776">
    <property type="entry name" value="TRANSPORT ATP-BINDING PROTEIN"/>
    <property type="match status" value="1"/>
</dbReference>
<dbReference type="CDD" id="cd03257">
    <property type="entry name" value="ABC_NikE_OppD_transporters"/>
    <property type="match status" value="1"/>
</dbReference>
<evidence type="ECO:0000259" key="5">
    <source>
        <dbReference type="PROSITE" id="PS50893"/>
    </source>
</evidence>
<evidence type="ECO:0000256" key="4">
    <source>
        <dbReference type="ARBA" id="ARBA00022840"/>
    </source>
</evidence>
<comment type="caution">
    <text evidence="6">The sequence shown here is derived from an EMBL/GenBank/DDBJ whole genome shotgun (WGS) entry which is preliminary data.</text>
</comment>
<dbReference type="OrthoDB" id="9802264at2"/>